<dbReference type="InterPro" id="IPR001251">
    <property type="entry name" value="CRAL-TRIO_dom"/>
</dbReference>
<organism evidence="2 3">
    <name type="scientific">Glossina austeni</name>
    <name type="common">Savannah tsetse fly</name>
    <dbReference type="NCBI Taxonomy" id="7395"/>
    <lineage>
        <taxon>Eukaryota</taxon>
        <taxon>Metazoa</taxon>
        <taxon>Ecdysozoa</taxon>
        <taxon>Arthropoda</taxon>
        <taxon>Hexapoda</taxon>
        <taxon>Insecta</taxon>
        <taxon>Pterygota</taxon>
        <taxon>Neoptera</taxon>
        <taxon>Endopterygota</taxon>
        <taxon>Diptera</taxon>
        <taxon>Brachycera</taxon>
        <taxon>Muscomorpha</taxon>
        <taxon>Hippoboscoidea</taxon>
        <taxon>Glossinidae</taxon>
        <taxon>Glossina</taxon>
    </lineage>
</organism>
<reference evidence="2" key="1">
    <citation type="submission" date="2020-05" db="UniProtKB">
        <authorList>
            <consortium name="EnsemblMetazoa"/>
        </authorList>
    </citation>
    <scope>IDENTIFICATION</scope>
    <source>
        <strain evidence="2">TTRI</strain>
    </source>
</reference>
<dbReference type="EnsemblMetazoa" id="GAUT040433-RA">
    <property type="protein sequence ID" value="GAUT040433-PA"/>
    <property type="gene ID" value="GAUT040433"/>
</dbReference>
<dbReference type="SUPFAM" id="SSF46938">
    <property type="entry name" value="CRAL/TRIO N-terminal domain"/>
    <property type="match status" value="1"/>
</dbReference>
<keyword evidence="3" id="KW-1185">Reference proteome</keyword>
<dbReference type="InterPro" id="IPR011074">
    <property type="entry name" value="CRAL/TRIO_N_dom"/>
</dbReference>
<accession>A0A1A9VL75</accession>
<dbReference type="InterPro" id="IPR036273">
    <property type="entry name" value="CRAL/TRIO_N_dom_sf"/>
</dbReference>
<evidence type="ECO:0000313" key="3">
    <source>
        <dbReference type="Proteomes" id="UP000078200"/>
    </source>
</evidence>
<dbReference type="PANTHER" id="PTHR10174">
    <property type="entry name" value="ALPHA-TOCOPHEROL TRANSFER PROTEIN-RELATED"/>
    <property type="match status" value="1"/>
</dbReference>
<dbReference type="GO" id="GO:0016020">
    <property type="term" value="C:membrane"/>
    <property type="evidence" value="ECO:0007669"/>
    <property type="project" value="TreeGrafter"/>
</dbReference>
<dbReference type="STRING" id="7395.A0A1A9VL75"/>
<dbReference type="InterPro" id="IPR036865">
    <property type="entry name" value="CRAL-TRIO_dom_sf"/>
</dbReference>
<dbReference type="PRINTS" id="PR00180">
    <property type="entry name" value="CRETINALDHBP"/>
</dbReference>
<dbReference type="Pfam" id="PF00650">
    <property type="entry name" value="CRAL_TRIO"/>
    <property type="match status" value="1"/>
</dbReference>
<dbReference type="SMART" id="SM01100">
    <property type="entry name" value="CRAL_TRIO_N"/>
    <property type="match status" value="1"/>
</dbReference>
<dbReference type="Gene3D" id="1.10.8.20">
    <property type="entry name" value="N-terminal domain of phosphatidylinositol transfer protein sec14p"/>
    <property type="match status" value="1"/>
</dbReference>
<evidence type="ECO:0000259" key="1">
    <source>
        <dbReference type="PROSITE" id="PS50191"/>
    </source>
</evidence>
<dbReference type="CDD" id="cd00170">
    <property type="entry name" value="SEC14"/>
    <property type="match status" value="1"/>
</dbReference>
<dbReference type="SMART" id="SM00516">
    <property type="entry name" value="SEC14"/>
    <property type="match status" value="1"/>
</dbReference>
<protein>
    <submittedName>
        <fullName evidence="2">CRAL-TRIO domain-containing protein</fullName>
    </submittedName>
</protein>
<proteinExistence type="predicted"/>
<sequence>MLQIRLLNEDLQKQANEMLNEVPARINEDLQALRIWIQGQQHLCANTDDQFLIAFLRRSKYSLEKAKKRIDSYYSLKSKFSELFNVTNVDNTRFREIFRLGGFLYLPIPLHNNGPRIFFVRGGFYSADLFRLEEVMAVNHVLQDIVILEDDYAVINGLVGIAVDEAITLSHILQVTPLYLKKWISYNHEAIPLRVKSAHILKAPKICETVYNMGKPFLPLGHEDRLFFHDSLDSLSQHVPLKYLPKDYGGENGSIEEIVAEWDEKLNKYRDYFSKSTQWGIDEKLRIVQANDQNDIFGIEGSFRKLEFD</sequence>
<dbReference type="PROSITE" id="PS50191">
    <property type="entry name" value="CRAL_TRIO"/>
    <property type="match status" value="1"/>
</dbReference>
<dbReference type="GO" id="GO:1902936">
    <property type="term" value="F:phosphatidylinositol bisphosphate binding"/>
    <property type="evidence" value="ECO:0007669"/>
    <property type="project" value="TreeGrafter"/>
</dbReference>
<dbReference type="PANTHER" id="PTHR10174:SF216">
    <property type="entry name" value="CRAL-TRIO DOMAIN-CONTAINING PROTEIN-RELATED"/>
    <property type="match status" value="1"/>
</dbReference>
<dbReference type="Gene3D" id="3.40.525.10">
    <property type="entry name" value="CRAL-TRIO lipid binding domain"/>
    <property type="match status" value="1"/>
</dbReference>
<dbReference type="VEuPathDB" id="VectorBase:GAUT040433"/>
<dbReference type="AlphaFoldDB" id="A0A1A9VL75"/>
<dbReference type="SUPFAM" id="SSF52087">
    <property type="entry name" value="CRAL/TRIO domain"/>
    <property type="match status" value="1"/>
</dbReference>
<dbReference type="Proteomes" id="UP000078200">
    <property type="component" value="Unassembled WGS sequence"/>
</dbReference>
<dbReference type="Gene3D" id="1.20.5.1200">
    <property type="entry name" value="Alpha-tocopherol transfer"/>
    <property type="match status" value="1"/>
</dbReference>
<evidence type="ECO:0000313" key="2">
    <source>
        <dbReference type="EnsemblMetazoa" id="GAUT040433-PA"/>
    </source>
</evidence>
<feature type="domain" description="CRAL-TRIO" evidence="1">
    <location>
        <begin position="91"/>
        <end position="256"/>
    </location>
</feature>
<name>A0A1A9VL75_GLOAU</name>